<accession>W0GL38</accession>
<dbReference type="KEGG" id="smir:SMM_0452"/>
<keyword evidence="3" id="KW-1185">Reference proteome</keyword>
<organism evidence="2 3">
    <name type="scientific">Spiroplasma mirum ATCC 29335</name>
    <dbReference type="NCBI Taxonomy" id="838561"/>
    <lineage>
        <taxon>Bacteria</taxon>
        <taxon>Bacillati</taxon>
        <taxon>Mycoplasmatota</taxon>
        <taxon>Mollicutes</taxon>
        <taxon>Entomoplasmatales</taxon>
        <taxon>Spiroplasmataceae</taxon>
        <taxon>Spiroplasma</taxon>
    </lineage>
</organism>
<keyword evidence="1" id="KW-1133">Transmembrane helix</keyword>
<dbReference type="STRING" id="838561.P344_02720"/>
<reference evidence="2 3" key="1">
    <citation type="submission" date="2013-09" db="EMBL/GenBank/DDBJ databases">
        <title>Complete genome sequence of Spiroplasma mirum suckling mouse cataract agent.</title>
        <authorList>
            <person name="Landry C.A."/>
            <person name="Bastian F.O."/>
            <person name="Thune R.L."/>
        </authorList>
    </citation>
    <scope>NUCLEOTIDE SEQUENCE [LARGE SCALE GENOMIC DNA]</scope>
    <source>
        <strain evidence="2 3">SMCA</strain>
    </source>
</reference>
<feature type="transmembrane region" description="Helical" evidence="1">
    <location>
        <begin position="75"/>
        <end position="97"/>
    </location>
</feature>
<dbReference type="PATRIC" id="fig|838561.3.peg.523"/>
<evidence type="ECO:0000313" key="2">
    <source>
        <dbReference type="EMBL" id="AHI57889.1"/>
    </source>
</evidence>
<dbReference type="NCBIfam" id="TIGR04522">
    <property type="entry name" value="EcfS_MSC_0063"/>
    <property type="match status" value="1"/>
</dbReference>
<dbReference type="InterPro" id="IPR030945">
    <property type="entry name" value="EcfS_MSC_0063"/>
</dbReference>
<dbReference type="HOGENOM" id="CLU_1502558_0_0_14"/>
<feature type="transmembrane region" description="Helical" evidence="1">
    <location>
        <begin position="137"/>
        <end position="154"/>
    </location>
</feature>
<evidence type="ECO:0000313" key="3">
    <source>
        <dbReference type="Proteomes" id="UP000019260"/>
    </source>
</evidence>
<dbReference type="eggNOG" id="COG4720">
    <property type="taxonomic scope" value="Bacteria"/>
</dbReference>
<name>W0GL38_9MOLU</name>
<feature type="transmembrane region" description="Helical" evidence="1">
    <location>
        <begin position="12"/>
        <end position="33"/>
    </location>
</feature>
<dbReference type="OrthoDB" id="390333at2"/>
<dbReference type="EMBL" id="CP006720">
    <property type="protein sequence ID" value="AHI57889.1"/>
    <property type="molecule type" value="Genomic_DNA"/>
</dbReference>
<keyword evidence="1" id="KW-0472">Membrane</keyword>
<dbReference type="Proteomes" id="UP000019260">
    <property type="component" value="Chromosome"/>
</dbReference>
<keyword evidence="1" id="KW-0812">Transmembrane</keyword>
<dbReference type="AlphaFoldDB" id="W0GL38"/>
<feature type="transmembrane region" description="Helical" evidence="1">
    <location>
        <begin position="104"/>
        <end position="125"/>
    </location>
</feature>
<gene>
    <name evidence="2" type="ORF">P344_02720</name>
</gene>
<dbReference type="Gene3D" id="1.10.1760.20">
    <property type="match status" value="1"/>
</dbReference>
<protein>
    <submittedName>
        <fullName evidence="2">Uncharacterized protein</fullName>
    </submittedName>
</protein>
<proteinExistence type="predicted"/>
<dbReference type="RefSeq" id="WP_025317252.1">
    <property type="nucleotide sequence ID" value="NZ_CP002082.1"/>
</dbReference>
<feature type="transmembrane region" description="Helical" evidence="1">
    <location>
        <begin position="45"/>
        <end position="69"/>
    </location>
</feature>
<dbReference type="KEGG" id="smia:P344_02720"/>
<evidence type="ECO:0000256" key="1">
    <source>
        <dbReference type="SAM" id="Phobius"/>
    </source>
</evidence>
<sequence>MYRLKSIRYLTTLALVTAILIIIAFISQFIKIANGKSVLQLSDGLFLGLTIFIRGPLMLIAGILYAGIIDLITGGLVFIPVSIIIRILMFVLTYFLYRIITRYVANLLSSLMLLWYVLYAYLLFGPSAAIIELINDAIQIAICYIFSIIISVTLERINIKSNYRIWNDQQFDIYKKMDN</sequence>